<evidence type="ECO:0000259" key="12">
    <source>
        <dbReference type="PROSITE" id="PS51510"/>
    </source>
</evidence>
<sequence length="87" mass="9900">MEKLSVEALASLDGELVGGYCALKSVTQVERQQLIADYFLFDKPVSRLLLALGMALHWPDARAYGIWHNNSKTFLVWVNKEDHLRVI</sequence>
<dbReference type="Pfam" id="PF00217">
    <property type="entry name" value="ATP-gua_Ptrans"/>
    <property type="match status" value="1"/>
</dbReference>
<evidence type="ECO:0000256" key="8">
    <source>
        <dbReference type="ARBA" id="ARBA00045554"/>
    </source>
</evidence>
<dbReference type="PROSITE" id="PS51510">
    <property type="entry name" value="PHOSPHAGEN_KINASE_C"/>
    <property type="match status" value="1"/>
</dbReference>
<organism evidence="13 14">
    <name type="scientific">Saguinus oedipus</name>
    <name type="common">Cotton-top tamarin</name>
    <name type="synonym">Oedipomidas oedipus</name>
    <dbReference type="NCBI Taxonomy" id="9490"/>
    <lineage>
        <taxon>Eukaryota</taxon>
        <taxon>Metazoa</taxon>
        <taxon>Chordata</taxon>
        <taxon>Craniata</taxon>
        <taxon>Vertebrata</taxon>
        <taxon>Euteleostomi</taxon>
        <taxon>Mammalia</taxon>
        <taxon>Eutheria</taxon>
        <taxon>Euarchontoglires</taxon>
        <taxon>Primates</taxon>
        <taxon>Haplorrhini</taxon>
        <taxon>Platyrrhini</taxon>
        <taxon>Cebidae</taxon>
        <taxon>Callitrichinae</taxon>
        <taxon>Saguinus</taxon>
    </lineage>
</organism>
<evidence type="ECO:0000256" key="3">
    <source>
        <dbReference type="ARBA" id="ARBA00022741"/>
    </source>
</evidence>
<comment type="subunit">
    <text evidence="9">Dimer of identical or non-identical chains, which can be either B (brain type) or M (muscle type). With MM being the major form in skeletal muscle and myocardium, MB existing in myocardium, and BB existing in many tissues, especially brain. Interacts with SLC12A6 (via C-terminus); the interaction may be required for SLC12A6 potassium-chloride cotransport activity.</text>
</comment>
<evidence type="ECO:0000256" key="5">
    <source>
        <dbReference type="ARBA" id="ARBA00022840"/>
    </source>
</evidence>
<evidence type="ECO:0000313" key="14">
    <source>
        <dbReference type="Proteomes" id="UP001266305"/>
    </source>
</evidence>
<dbReference type="EC" id="2.7.3.2" evidence="1"/>
<comment type="caution">
    <text evidence="13">The sequence shown here is derived from an EMBL/GenBank/DDBJ whole genome shotgun (WGS) entry which is preliminary data.</text>
</comment>
<evidence type="ECO:0000256" key="6">
    <source>
        <dbReference type="ARBA" id="ARBA00040306"/>
    </source>
</evidence>
<accession>A0ABQ9UA76</accession>
<evidence type="ECO:0000256" key="1">
    <source>
        <dbReference type="ARBA" id="ARBA00012231"/>
    </source>
</evidence>
<evidence type="ECO:0000256" key="4">
    <source>
        <dbReference type="ARBA" id="ARBA00022777"/>
    </source>
</evidence>
<comment type="catalytic activity">
    <reaction evidence="10">
        <text>creatine + ATP = N-phosphocreatine + ADP + H(+)</text>
        <dbReference type="Rhea" id="RHEA:17157"/>
        <dbReference type="ChEBI" id="CHEBI:15378"/>
        <dbReference type="ChEBI" id="CHEBI:30616"/>
        <dbReference type="ChEBI" id="CHEBI:57947"/>
        <dbReference type="ChEBI" id="CHEBI:58092"/>
        <dbReference type="ChEBI" id="CHEBI:456216"/>
        <dbReference type="EC" id="2.7.3.2"/>
    </reaction>
    <physiologicalReaction direction="left-to-right" evidence="10">
        <dbReference type="Rhea" id="RHEA:17158"/>
    </physiologicalReaction>
</comment>
<dbReference type="SUPFAM" id="SSF55931">
    <property type="entry name" value="Glutamine synthetase/guanido kinase"/>
    <property type="match status" value="1"/>
</dbReference>
<evidence type="ECO:0000256" key="11">
    <source>
        <dbReference type="PROSITE-ProRule" id="PRU00843"/>
    </source>
</evidence>
<dbReference type="PANTHER" id="PTHR11547">
    <property type="entry name" value="ARGININE OR CREATINE KINASE"/>
    <property type="match status" value="1"/>
</dbReference>
<comment type="caution">
    <text evidence="11">Lacks conserved residue(s) required for the propagation of feature annotation.</text>
</comment>
<keyword evidence="3 11" id="KW-0547">Nucleotide-binding</keyword>
<evidence type="ECO:0000256" key="10">
    <source>
        <dbReference type="ARBA" id="ARBA00048857"/>
    </source>
</evidence>
<evidence type="ECO:0000256" key="7">
    <source>
        <dbReference type="ARBA" id="ARBA00041818"/>
    </source>
</evidence>
<dbReference type="Proteomes" id="UP001266305">
    <property type="component" value="Unassembled WGS sequence"/>
</dbReference>
<dbReference type="EMBL" id="JASSZA010000014">
    <property type="protein sequence ID" value="KAK2093964.1"/>
    <property type="molecule type" value="Genomic_DNA"/>
</dbReference>
<keyword evidence="2 11" id="KW-0808">Transferase</keyword>
<feature type="domain" description="Phosphagen kinase C-terminal" evidence="12">
    <location>
        <begin position="1"/>
        <end position="87"/>
    </location>
</feature>
<name>A0ABQ9UA76_SAGOE</name>
<comment type="function">
    <text evidence="8">Reversibly catalyzes the transfer of phosphate between ATP and various phosphogens (e.g. creatine phosphate). Creatine kinase isoenzymes play a central role in energy transduction in tissues with large, fluctuating energy demands, such as skeletal muscle, heart, brain and spermatozoa. Acts as a key regulator of adaptive thermogenesis as part of the futile creatine cycle: localizes to the mitochondria of thermogenic fat cells and acts by mediating phosphorylation of creatine to initiate a futile cycle of creatine phosphorylation and dephosphorylation. During the futile creatine cycle, creatine and N-phosphocreatine are in a futile cycle, which dissipates the high energy charge of N-phosphocreatine as heat without performing any mechanical or chemical work.</text>
</comment>
<dbReference type="PANTHER" id="PTHR11547:SF23">
    <property type="entry name" value="CREATINE KINASE B-TYPE"/>
    <property type="match status" value="1"/>
</dbReference>
<feature type="binding site" evidence="11">
    <location>
        <position position="85"/>
    </location>
    <ligand>
        <name>ATP</name>
        <dbReference type="ChEBI" id="CHEBI:30616"/>
    </ligand>
</feature>
<protein>
    <recommendedName>
        <fullName evidence="6">Creatine kinase B-type</fullName>
        <ecNumber evidence="1">2.7.3.2</ecNumber>
    </recommendedName>
    <alternativeName>
        <fullName evidence="7">Creatine kinase B chain</fullName>
    </alternativeName>
</protein>
<dbReference type="InterPro" id="IPR000749">
    <property type="entry name" value="ATP-guanido_PTrfase"/>
</dbReference>
<keyword evidence="5 11" id="KW-0067">ATP-binding</keyword>
<keyword evidence="4 11" id="KW-0418">Kinase</keyword>
<evidence type="ECO:0000256" key="2">
    <source>
        <dbReference type="ARBA" id="ARBA00022679"/>
    </source>
</evidence>
<dbReference type="Gene3D" id="3.30.590.10">
    <property type="entry name" value="Glutamine synthetase/guanido kinase, catalytic domain"/>
    <property type="match status" value="1"/>
</dbReference>
<evidence type="ECO:0000313" key="13">
    <source>
        <dbReference type="EMBL" id="KAK2093964.1"/>
    </source>
</evidence>
<dbReference type="InterPro" id="IPR022414">
    <property type="entry name" value="ATP-guanido_PTrfase_cat"/>
</dbReference>
<evidence type="ECO:0000256" key="9">
    <source>
        <dbReference type="ARBA" id="ARBA00047143"/>
    </source>
</evidence>
<proteinExistence type="inferred from homology"/>
<gene>
    <name evidence="13" type="ORF">P7K49_027702</name>
</gene>
<comment type="similarity">
    <text evidence="11">Belongs to the ATP:guanido phosphotransferase family.</text>
</comment>
<dbReference type="InterPro" id="IPR014746">
    <property type="entry name" value="Gln_synth/guanido_kin_cat_dom"/>
</dbReference>
<keyword evidence="14" id="KW-1185">Reference proteome</keyword>
<reference evidence="13 14" key="1">
    <citation type="submission" date="2023-05" db="EMBL/GenBank/DDBJ databases">
        <title>B98-5 Cell Line De Novo Hybrid Assembly: An Optical Mapping Approach.</title>
        <authorList>
            <person name="Kananen K."/>
            <person name="Auerbach J.A."/>
            <person name="Kautto E."/>
            <person name="Blachly J.S."/>
        </authorList>
    </citation>
    <scope>NUCLEOTIDE SEQUENCE [LARGE SCALE GENOMIC DNA]</scope>
    <source>
        <strain evidence="13">B95-8</strain>
        <tissue evidence="13">Cell line</tissue>
    </source>
</reference>